<evidence type="ECO:0000256" key="5">
    <source>
        <dbReference type="RuleBase" id="RU362024"/>
    </source>
</evidence>
<keyword evidence="4 5" id="KW-0949">S-adenosyl-L-methionine</keyword>
<dbReference type="AlphaFoldDB" id="A0A2U2BKA5"/>
<dbReference type="PANTHER" id="PTHR42786:SF1">
    <property type="entry name" value="TRNA (CYTIDINE_URIDINE-2'-O-)-METHYLTRANSFERASE TRMJ"/>
    <property type="match status" value="1"/>
</dbReference>
<comment type="subunit">
    <text evidence="5">Homodimer.</text>
</comment>
<evidence type="ECO:0000313" key="7">
    <source>
        <dbReference type="EMBL" id="PWE14440.1"/>
    </source>
</evidence>
<dbReference type="GO" id="GO:0002128">
    <property type="term" value="P:tRNA nucleoside ribose methylation"/>
    <property type="evidence" value="ECO:0007669"/>
    <property type="project" value="TreeGrafter"/>
</dbReference>
<dbReference type="RefSeq" id="WP_086046081.1">
    <property type="nucleotide sequence ID" value="NZ_CAXOKM010000023.1"/>
</dbReference>
<dbReference type="SUPFAM" id="SSF75217">
    <property type="entry name" value="alpha/beta knot"/>
    <property type="match status" value="1"/>
</dbReference>
<dbReference type="GO" id="GO:0160206">
    <property type="term" value="F:tRNA (cytidine(32)/uridine(32)-2'-O)-methyltransferase activity"/>
    <property type="evidence" value="ECO:0007669"/>
    <property type="project" value="UniProtKB-EC"/>
</dbReference>
<evidence type="ECO:0000256" key="1">
    <source>
        <dbReference type="ARBA" id="ARBA00007228"/>
    </source>
</evidence>
<dbReference type="InterPro" id="IPR029026">
    <property type="entry name" value="tRNA_m1G_MTases_N"/>
</dbReference>
<comment type="catalytic activity">
    <reaction evidence="5">
        <text>cytidine(32) in tRNA + S-adenosyl-L-methionine = 2'-O-methylcytidine(32) in tRNA + S-adenosyl-L-homocysteine + H(+)</text>
        <dbReference type="Rhea" id="RHEA:42932"/>
        <dbReference type="Rhea" id="RHEA-COMP:10288"/>
        <dbReference type="Rhea" id="RHEA-COMP:10289"/>
        <dbReference type="ChEBI" id="CHEBI:15378"/>
        <dbReference type="ChEBI" id="CHEBI:57856"/>
        <dbReference type="ChEBI" id="CHEBI:59789"/>
        <dbReference type="ChEBI" id="CHEBI:74495"/>
        <dbReference type="ChEBI" id="CHEBI:82748"/>
        <dbReference type="EC" id="2.1.1.200"/>
    </reaction>
</comment>
<dbReference type="GO" id="GO:0003723">
    <property type="term" value="F:RNA binding"/>
    <property type="evidence" value="ECO:0007669"/>
    <property type="project" value="InterPro"/>
</dbReference>
<dbReference type="PANTHER" id="PTHR42786">
    <property type="entry name" value="TRNA/RRNA METHYLTRANSFERASE"/>
    <property type="match status" value="1"/>
</dbReference>
<dbReference type="EMBL" id="QEXO01000002">
    <property type="protein sequence ID" value="PWE14440.1"/>
    <property type="molecule type" value="Genomic_DNA"/>
</dbReference>
<comment type="catalytic activity">
    <reaction evidence="5">
        <text>uridine(32) in tRNA + S-adenosyl-L-methionine = 2'-O-methyluridine(32) in tRNA + S-adenosyl-L-homocysteine + H(+)</text>
        <dbReference type="Rhea" id="RHEA:42936"/>
        <dbReference type="Rhea" id="RHEA-COMP:10107"/>
        <dbReference type="Rhea" id="RHEA-COMP:10290"/>
        <dbReference type="ChEBI" id="CHEBI:15378"/>
        <dbReference type="ChEBI" id="CHEBI:57856"/>
        <dbReference type="ChEBI" id="CHEBI:59789"/>
        <dbReference type="ChEBI" id="CHEBI:65315"/>
        <dbReference type="ChEBI" id="CHEBI:74478"/>
        <dbReference type="EC" id="2.1.1.200"/>
    </reaction>
</comment>
<keyword evidence="3 7" id="KW-0808">Transferase</keyword>
<dbReference type="InterPro" id="IPR004384">
    <property type="entry name" value="RNA_MeTrfase_TrmJ/LasT"/>
</dbReference>
<reference evidence="7 8" key="1">
    <citation type="submission" date="2018-05" db="EMBL/GenBank/DDBJ databases">
        <title>Genome Sequence of an Efficient Indole-Degrading Bacterium, Alcaligenes sp.YBY.</title>
        <authorList>
            <person name="Yang B."/>
        </authorList>
    </citation>
    <scope>NUCLEOTIDE SEQUENCE [LARGE SCALE GENOMIC DNA]</scope>
    <source>
        <strain evidence="7 8">YBY</strain>
    </source>
</reference>
<keyword evidence="5" id="KW-0963">Cytoplasm</keyword>
<evidence type="ECO:0000256" key="4">
    <source>
        <dbReference type="ARBA" id="ARBA00022691"/>
    </source>
</evidence>
<organism evidence="7 8">
    <name type="scientific">Alcaligenes faecalis</name>
    <dbReference type="NCBI Taxonomy" id="511"/>
    <lineage>
        <taxon>Bacteria</taxon>
        <taxon>Pseudomonadati</taxon>
        <taxon>Pseudomonadota</taxon>
        <taxon>Betaproteobacteria</taxon>
        <taxon>Burkholderiales</taxon>
        <taxon>Alcaligenaceae</taxon>
        <taxon>Alcaligenes</taxon>
    </lineage>
</organism>
<evidence type="ECO:0000259" key="6">
    <source>
        <dbReference type="Pfam" id="PF00588"/>
    </source>
</evidence>
<comment type="similarity">
    <text evidence="1">Belongs to the class IV-like SAM-binding methyltransferase superfamily. RNA methyltransferase TrmH family.</text>
</comment>
<gene>
    <name evidence="5" type="primary">trmJ</name>
    <name evidence="7" type="ORF">DF183_06860</name>
</gene>
<dbReference type="GO" id="GO:0005829">
    <property type="term" value="C:cytosol"/>
    <property type="evidence" value="ECO:0007669"/>
    <property type="project" value="TreeGrafter"/>
</dbReference>
<dbReference type="InterPro" id="IPR001537">
    <property type="entry name" value="SpoU_MeTrfase"/>
</dbReference>
<dbReference type="EC" id="2.1.1.200" evidence="5"/>
<dbReference type="Pfam" id="PF00588">
    <property type="entry name" value="SpoU_methylase"/>
    <property type="match status" value="1"/>
</dbReference>
<dbReference type="STRING" id="511.UZ73_05815"/>
<accession>A0A2U2BKA5</accession>
<protein>
    <recommendedName>
        <fullName evidence="5">tRNA (cytidine/uridine-2'-O-)-methyltransferase TrmJ</fullName>
        <ecNumber evidence="5">2.1.1.200</ecNumber>
    </recommendedName>
    <alternativeName>
        <fullName evidence="5">tRNA (cytidine(32)/uridine(32)-2'-O)-methyltransferase</fullName>
    </alternativeName>
    <alternativeName>
        <fullName evidence="5">tRNA Cm32/Um32 methyltransferase</fullName>
    </alternativeName>
</protein>
<proteinExistence type="inferred from homology"/>
<feature type="domain" description="tRNA/rRNA methyltransferase SpoU type" evidence="6">
    <location>
        <begin position="16"/>
        <end position="169"/>
    </location>
</feature>
<keyword evidence="2 5" id="KW-0489">Methyltransferase</keyword>
<dbReference type="Proteomes" id="UP000245216">
    <property type="component" value="Unassembled WGS sequence"/>
</dbReference>
<comment type="caution">
    <text evidence="7">The sequence shown here is derived from an EMBL/GenBank/DDBJ whole genome shotgun (WGS) entry which is preliminary data.</text>
</comment>
<dbReference type="PIRSF" id="PIRSF004808">
    <property type="entry name" value="LasT"/>
    <property type="match status" value="1"/>
</dbReference>
<reference evidence="7 8" key="2">
    <citation type="submission" date="2018-05" db="EMBL/GenBank/DDBJ databases">
        <authorList>
            <person name="Lanie J.A."/>
            <person name="Ng W.-L."/>
            <person name="Kazmierczak K.M."/>
            <person name="Andrzejewski T.M."/>
            <person name="Davidsen T.M."/>
            <person name="Wayne K.J."/>
            <person name="Tettelin H."/>
            <person name="Glass J.I."/>
            <person name="Rusch D."/>
            <person name="Podicherti R."/>
            <person name="Tsui H.-C.T."/>
            <person name="Winkler M.E."/>
        </authorList>
    </citation>
    <scope>NUCLEOTIDE SEQUENCE [LARGE SCALE GENOMIC DNA]</scope>
    <source>
        <strain evidence="7 8">YBY</strain>
    </source>
</reference>
<keyword evidence="5" id="KW-0819">tRNA processing</keyword>
<dbReference type="GO" id="GO:0106339">
    <property type="term" value="F:tRNA (cytidine(32)-2'-O)-methyltransferase activity"/>
    <property type="evidence" value="ECO:0007669"/>
    <property type="project" value="RHEA"/>
</dbReference>
<evidence type="ECO:0000313" key="8">
    <source>
        <dbReference type="Proteomes" id="UP000245216"/>
    </source>
</evidence>
<dbReference type="NCBIfam" id="TIGR00050">
    <property type="entry name" value="rRNA_methyl_1"/>
    <property type="match status" value="1"/>
</dbReference>
<name>A0A2U2BKA5_ALCFA</name>
<dbReference type="Gene3D" id="3.40.1280.10">
    <property type="match status" value="1"/>
</dbReference>
<dbReference type="Gene3D" id="1.10.8.590">
    <property type="match status" value="1"/>
</dbReference>
<comment type="function">
    <text evidence="5">Catalyzes the formation of 2'O-methylated cytidine (Cm32) or 2'O-methylated uridine (Um32) at position 32 in tRNA.</text>
</comment>
<evidence type="ECO:0000256" key="2">
    <source>
        <dbReference type="ARBA" id="ARBA00022603"/>
    </source>
</evidence>
<sequence length="282" mass="30640">MTQTQASAFDDNFHRVRFIMVQPSHPGNVGAAARAIKTMGFGDLCLVDPLDPDVAQNPQAISLASGAVDVLEQATIVPTLAHALEPVTLAFALTARPRYLGPPAADIRQTAELSREHLRQHAGTVAIVLGTERVGLTNEHISQCQYVCHIPANPEYSSLNVAQALQLAAWELRYALLTESGASLLPNTEGKADPGKELAPQAKVQALLQHWEQAIESVKFLDPKHPKKLVPRMQHLFGRAQLSLDEVDMLRGLCTAMIKTAKTAGHPIPEQRKDESAGPEQR</sequence>
<dbReference type="CDD" id="cd18093">
    <property type="entry name" value="SpoU-like_TrmJ"/>
    <property type="match status" value="1"/>
</dbReference>
<comment type="subcellular location">
    <subcellularLocation>
        <location evidence="5">Cytoplasm</location>
    </subcellularLocation>
</comment>
<dbReference type="InterPro" id="IPR029028">
    <property type="entry name" value="Alpha/beta_knot_MTases"/>
</dbReference>
<evidence type="ECO:0000256" key="3">
    <source>
        <dbReference type="ARBA" id="ARBA00022679"/>
    </source>
</evidence>